<proteinExistence type="predicted"/>
<evidence type="ECO:0000313" key="1">
    <source>
        <dbReference type="EMBL" id="SFU52881.1"/>
    </source>
</evidence>
<dbReference type="PANTHER" id="PTHR39186:SF1">
    <property type="entry name" value="DUF2071 DOMAIN-CONTAINING PROTEIN"/>
    <property type="match status" value="1"/>
</dbReference>
<protein>
    <recommendedName>
        <fullName evidence="3">DUF2071 domain-containing protein</fullName>
    </recommendedName>
</protein>
<dbReference type="AlphaFoldDB" id="A0A1I7GWS6"/>
<keyword evidence="2" id="KW-1185">Reference proteome</keyword>
<accession>A0A1I7GWS6</accession>
<dbReference type="Proteomes" id="UP000199138">
    <property type="component" value="Unassembled WGS sequence"/>
</dbReference>
<sequence>MSFLKAEWRKLAFANYAIAPEILTNYVPYGTELDTYDGVCYISLVGFLFQNTKLLGLKIPFHVNFEEVNLRFYVKRFDGKEWKRGVVFIKEIVPKPALTFVANTVYNENYETMPMEHQIIHNEQELMVHYRWKHAVWNEFQVTASPKSEPIIPGGLSEFITEHYWGYAALNATKSNEYEVTHPQWNIYPVRNYIIHADFGALYGEEFAFLSNATPANVLLAEGSEITVENKIQLRQTNIVS</sequence>
<name>A0A1I7GWS6_9FLAO</name>
<evidence type="ECO:0000313" key="2">
    <source>
        <dbReference type="Proteomes" id="UP000199138"/>
    </source>
</evidence>
<dbReference type="RefSeq" id="WP_093024949.1">
    <property type="nucleotide sequence ID" value="NZ_FPBK01000006.1"/>
</dbReference>
<reference evidence="2" key="1">
    <citation type="submission" date="2016-10" db="EMBL/GenBank/DDBJ databases">
        <authorList>
            <person name="Varghese N."/>
            <person name="Submissions S."/>
        </authorList>
    </citation>
    <scope>NUCLEOTIDE SEQUENCE [LARGE SCALE GENOMIC DNA]</scope>
    <source>
        <strain evidence="2">CGMCC 1.12333</strain>
    </source>
</reference>
<evidence type="ECO:0008006" key="3">
    <source>
        <dbReference type="Google" id="ProtNLM"/>
    </source>
</evidence>
<gene>
    <name evidence="1" type="ORF">SAMN05216480_10654</name>
</gene>
<dbReference type="EMBL" id="FPBK01000006">
    <property type="protein sequence ID" value="SFU52881.1"/>
    <property type="molecule type" value="Genomic_DNA"/>
</dbReference>
<organism evidence="1 2">
    <name type="scientific">Pustulibacterium marinum</name>
    <dbReference type="NCBI Taxonomy" id="1224947"/>
    <lineage>
        <taxon>Bacteria</taxon>
        <taxon>Pseudomonadati</taxon>
        <taxon>Bacteroidota</taxon>
        <taxon>Flavobacteriia</taxon>
        <taxon>Flavobacteriales</taxon>
        <taxon>Flavobacteriaceae</taxon>
        <taxon>Pustulibacterium</taxon>
    </lineage>
</organism>
<dbReference type="InterPro" id="IPR018644">
    <property type="entry name" value="DUF2071"/>
</dbReference>
<dbReference type="PANTHER" id="PTHR39186">
    <property type="entry name" value="DUF2071 FAMILY PROTEIN"/>
    <property type="match status" value="1"/>
</dbReference>
<dbReference type="Pfam" id="PF09844">
    <property type="entry name" value="DUF2071"/>
    <property type="match status" value="1"/>
</dbReference>
<dbReference type="STRING" id="1224947.SAMN05216480_10654"/>
<dbReference type="OrthoDB" id="1421826at2"/>